<evidence type="ECO:0000313" key="2">
    <source>
        <dbReference type="EMBL" id="MBB4609468.1"/>
    </source>
</evidence>
<accession>A0AA41DC02</accession>
<comment type="caution">
    <text evidence="3">The sequence shown here is derived from an EMBL/GenBank/DDBJ whole genome shotgun (WGS) entry which is preliminary data.</text>
</comment>
<gene>
    <name evidence="2" type="ORF">GGQ89_001687</name>
    <name evidence="3" type="ORF">JYA60_18820</name>
</gene>
<reference evidence="2 4" key="1">
    <citation type="submission" date="2020-08" db="EMBL/GenBank/DDBJ databases">
        <title>Genomic Encyclopedia of Type Strains, Phase IV (KMG-IV): sequencing the most valuable type-strain genomes for metagenomic binning, comparative biology and taxonomic classification.</title>
        <authorList>
            <person name="Goeker M."/>
        </authorList>
    </citation>
    <scope>NUCLEOTIDE SEQUENCE [LARGE SCALE GENOMIC DNA]</scope>
    <source>
        <strain evidence="2 4">DSM 14562</strain>
    </source>
</reference>
<dbReference type="RefSeq" id="WP_184105429.1">
    <property type="nucleotide sequence ID" value="NZ_JACHNX010000005.1"/>
</dbReference>
<dbReference type="EMBL" id="JACHNX010000005">
    <property type="protein sequence ID" value="MBB4609468.1"/>
    <property type="molecule type" value="Genomic_DNA"/>
</dbReference>
<dbReference type="PANTHER" id="PTHR33121:SF79">
    <property type="entry name" value="CYCLIC DI-GMP PHOSPHODIESTERASE PDED-RELATED"/>
    <property type="match status" value="1"/>
</dbReference>
<sequence length="385" mass="42384">MPSRAFEIEISNFELIAACWGPGVADHVAHRIATRLCEFGLRIEQDTARRRFRVLGDVAHDGPVPEDRLADLSYRLTAEPIDIEAMTGEPGAGVHAVMTWQNDEPPRYRGPRDVRRDHGDDGLSLYRNDMHLIARAFRCAAEGRMAAHWQPVRHHADPSRILYHEGLVRFDDPGAGLSPSTLFPALERTGIASTFDRVMVRHVLDELRAHPDAVLAVNISANSAHLNGWWRGVLTMLAAQPDLAARLVVEITETEPITHIHDAIAFARALRATGATLALDDFGAGFTSIRQLMDLVPALVKVDGLFLQRAMRDREPCHSLPHLVGLIRELGGTVIVEGVETQTMADLAYVSGAVWQQGYHHGRPSAARRGTEQAEPVARIVAGRG</sequence>
<dbReference type="InterPro" id="IPR001633">
    <property type="entry name" value="EAL_dom"/>
</dbReference>
<dbReference type="EMBL" id="JAFHKU010000135">
    <property type="protein sequence ID" value="MBN3560278.1"/>
    <property type="molecule type" value="Genomic_DNA"/>
</dbReference>
<reference evidence="3" key="2">
    <citation type="submission" date="2021-01" db="EMBL/GenBank/DDBJ databases">
        <title>Genome Sequencing of Type Strains.</title>
        <authorList>
            <person name="Lemaire J.F."/>
            <person name="Inderbitzin P."/>
            <person name="Collins S.B."/>
            <person name="Wespe N."/>
            <person name="Knight-Connoni V."/>
        </authorList>
    </citation>
    <scope>NUCLEOTIDE SEQUENCE</scope>
    <source>
        <strain evidence="3">DSM 14562</strain>
    </source>
</reference>
<proteinExistence type="predicted"/>
<dbReference type="InterPro" id="IPR035919">
    <property type="entry name" value="EAL_sf"/>
</dbReference>
<dbReference type="SMART" id="SM00052">
    <property type="entry name" value="EAL"/>
    <property type="match status" value="1"/>
</dbReference>
<dbReference type="PROSITE" id="PS50883">
    <property type="entry name" value="EAL"/>
    <property type="match status" value="1"/>
</dbReference>
<dbReference type="AlphaFoldDB" id="A0AA41DC02"/>
<evidence type="ECO:0000313" key="4">
    <source>
        <dbReference type="Proteomes" id="UP000584663"/>
    </source>
</evidence>
<evidence type="ECO:0000313" key="5">
    <source>
        <dbReference type="Proteomes" id="UP000704529"/>
    </source>
</evidence>
<dbReference type="Pfam" id="PF00563">
    <property type="entry name" value="EAL"/>
    <property type="match status" value="1"/>
</dbReference>
<dbReference type="SUPFAM" id="SSF141868">
    <property type="entry name" value="EAL domain-like"/>
    <property type="match status" value="1"/>
</dbReference>
<dbReference type="CDD" id="cd01948">
    <property type="entry name" value="EAL"/>
    <property type="match status" value="1"/>
</dbReference>
<evidence type="ECO:0000259" key="1">
    <source>
        <dbReference type="PROSITE" id="PS50883"/>
    </source>
</evidence>
<name>A0AA41DC02_9SPHN</name>
<organism evidence="3 5">
    <name type="scientific">Sphingomonas yabuuchiae</name>
    <dbReference type="NCBI Taxonomy" id="172044"/>
    <lineage>
        <taxon>Bacteria</taxon>
        <taxon>Pseudomonadati</taxon>
        <taxon>Pseudomonadota</taxon>
        <taxon>Alphaproteobacteria</taxon>
        <taxon>Sphingomonadales</taxon>
        <taxon>Sphingomonadaceae</taxon>
        <taxon>Sphingomonas</taxon>
    </lineage>
</organism>
<dbReference type="InterPro" id="IPR050706">
    <property type="entry name" value="Cyclic-di-GMP_PDE-like"/>
</dbReference>
<dbReference type="PANTHER" id="PTHR33121">
    <property type="entry name" value="CYCLIC DI-GMP PHOSPHODIESTERASE PDEF"/>
    <property type="match status" value="1"/>
</dbReference>
<dbReference type="GO" id="GO:0071111">
    <property type="term" value="F:cyclic-guanylate-specific phosphodiesterase activity"/>
    <property type="evidence" value="ECO:0007669"/>
    <property type="project" value="InterPro"/>
</dbReference>
<protein>
    <submittedName>
        <fullName evidence="2 3">EAL domain-containing protein</fullName>
    </submittedName>
</protein>
<dbReference type="Gene3D" id="3.20.20.450">
    <property type="entry name" value="EAL domain"/>
    <property type="match status" value="1"/>
</dbReference>
<feature type="domain" description="EAL" evidence="1">
    <location>
        <begin position="126"/>
        <end position="378"/>
    </location>
</feature>
<dbReference type="Proteomes" id="UP000584663">
    <property type="component" value="Unassembled WGS sequence"/>
</dbReference>
<evidence type="ECO:0000313" key="3">
    <source>
        <dbReference type="EMBL" id="MBN3560278.1"/>
    </source>
</evidence>
<keyword evidence="4" id="KW-1185">Reference proteome</keyword>
<dbReference type="Proteomes" id="UP000704529">
    <property type="component" value="Unassembled WGS sequence"/>
</dbReference>